<evidence type="ECO:0000256" key="15">
    <source>
        <dbReference type="RuleBase" id="RU004011"/>
    </source>
</evidence>
<dbReference type="GO" id="GO:0006228">
    <property type="term" value="P:UTP biosynthetic process"/>
    <property type="evidence" value="ECO:0007669"/>
    <property type="project" value="UniProtKB-UniRule"/>
</dbReference>
<feature type="binding site" evidence="13 14">
    <location>
        <position position="92"/>
    </location>
    <ligand>
        <name>ATP</name>
        <dbReference type="ChEBI" id="CHEBI:30616"/>
    </ligand>
</feature>
<dbReference type="RefSeq" id="WP_149109099.1">
    <property type="nucleotide sequence ID" value="NZ_CP042425.1"/>
</dbReference>
<feature type="domain" description="Nucleoside diphosphate kinase-like" evidence="17">
    <location>
        <begin position="2"/>
        <end position="139"/>
    </location>
</feature>
<dbReference type="InterPro" id="IPR023005">
    <property type="entry name" value="Nucleoside_diP_kinase_AS"/>
</dbReference>
<dbReference type="Proteomes" id="UP000324974">
    <property type="component" value="Chromosome"/>
</dbReference>
<dbReference type="KEGG" id="lrs:PX52LOC_01058"/>
<sequence>MSQQTLILLKPDAVQRRLVGELLTRFERKGLRLAGLKLVQAPRELAEKHYAVHKGKPFYESLLSFLTSGPTVAMVLEGREAVAVCRNLMGLTDGAKSIPGTIRGDYAISVQNNLVHGSDSPENATTEIGLWFTPAELVKFDIVDAKWVG</sequence>
<evidence type="ECO:0000256" key="6">
    <source>
        <dbReference type="ARBA" id="ARBA00022679"/>
    </source>
</evidence>
<feature type="binding site" evidence="13 14">
    <location>
        <position position="10"/>
    </location>
    <ligand>
        <name>ATP</name>
        <dbReference type="ChEBI" id="CHEBI:30616"/>
    </ligand>
</feature>
<dbReference type="InterPro" id="IPR034907">
    <property type="entry name" value="NDK-like_dom"/>
</dbReference>
<keyword evidence="12 13" id="KW-0546">Nucleotide metabolism</keyword>
<protein>
    <recommendedName>
        <fullName evidence="4 13">Nucleoside diphosphate kinase</fullName>
        <shortName evidence="13">NDK</shortName>
        <shortName evidence="13">NDP kinase</shortName>
        <ecNumber evidence="3 13">2.7.4.6</ecNumber>
    </recommendedName>
    <alternativeName>
        <fullName evidence="13">Nucleoside-2-P kinase</fullName>
    </alternativeName>
</protein>
<evidence type="ECO:0000256" key="2">
    <source>
        <dbReference type="ARBA" id="ARBA00008142"/>
    </source>
</evidence>
<name>A0A5C1AAX0_9BACT</name>
<dbReference type="FunFam" id="3.30.70.141:FF:000003">
    <property type="entry name" value="Nucleoside diphosphate kinase"/>
    <property type="match status" value="1"/>
</dbReference>
<dbReference type="Pfam" id="PF00334">
    <property type="entry name" value="NDK"/>
    <property type="match status" value="1"/>
</dbReference>
<feature type="binding site" evidence="13 14">
    <location>
        <position position="103"/>
    </location>
    <ligand>
        <name>ATP</name>
        <dbReference type="ChEBI" id="CHEBI:30616"/>
    </ligand>
</feature>
<dbReference type="SUPFAM" id="SSF54919">
    <property type="entry name" value="Nucleoside diphosphate kinase, NDK"/>
    <property type="match status" value="1"/>
</dbReference>
<gene>
    <name evidence="13" type="primary">ndk</name>
    <name evidence="18" type="ORF">PX52LOC_01058</name>
</gene>
<accession>A0A5C1AAX0</accession>
<dbReference type="GO" id="GO:0006241">
    <property type="term" value="P:CTP biosynthetic process"/>
    <property type="evidence" value="ECO:0007669"/>
    <property type="project" value="UniProtKB-UniRule"/>
</dbReference>
<evidence type="ECO:0000256" key="8">
    <source>
        <dbReference type="ARBA" id="ARBA00022741"/>
    </source>
</evidence>
<evidence type="ECO:0000256" key="3">
    <source>
        <dbReference type="ARBA" id="ARBA00012966"/>
    </source>
</evidence>
<evidence type="ECO:0000256" key="4">
    <source>
        <dbReference type="ARBA" id="ARBA00017632"/>
    </source>
</evidence>
<evidence type="ECO:0000256" key="1">
    <source>
        <dbReference type="ARBA" id="ARBA00001946"/>
    </source>
</evidence>
<dbReference type="SMART" id="SM00562">
    <property type="entry name" value="NDK"/>
    <property type="match status" value="1"/>
</dbReference>
<comment type="catalytic activity">
    <reaction evidence="13">
        <text>a ribonucleoside 5'-diphosphate + ATP = a ribonucleoside 5'-triphosphate + ADP</text>
        <dbReference type="Rhea" id="RHEA:18113"/>
        <dbReference type="ChEBI" id="CHEBI:30616"/>
        <dbReference type="ChEBI" id="CHEBI:57930"/>
        <dbReference type="ChEBI" id="CHEBI:61557"/>
        <dbReference type="ChEBI" id="CHEBI:456216"/>
        <dbReference type="EC" id="2.7.4.6"/>
    </reaction>
</comment>
<dbReference type="PROSITE" id="PS51374">
    <property type="entry name" value="NDPK_LIKE"/>
    <property type="match status" value="1"/>
</dbReference>
<comment type="similarity">
    <text evidence="2 13 14 15">Belongs to the NDK family.</text>
</comment>
<comment type="cofactor">
    <cofactor evidence="1 13">
        <name>Mg(2+)</name>
        <dbReference type="ChEBI" id="CHEBI:18420"/>
    </cofactor>
</comment>
<proteinExistence type="inferred from homology"/>
<evidence type="ECO:0000256" key="10">
    <source>
        <dbReference type="ARBA" id="ARBA00022840"/>
    </source>
</evidence>
<dbReference type="GO" id="GO:0006183">
    <property type="term" value="P:GTP biosynthetic process"/>
    <property type="evidence" value="ECO:0007669"/>
    <property type="project" value="UniProtKB-UniRule"/>
</dbReference>
<keyword evidence="8 13" id="KW-0547">Nucleotide-binding</keyword>
<dbReference type="OrthoDB" id="9801161at2"/>
<dbReference type="GO" id="GO:0046872">
    <property type="term" value="F:metal ion binding"/>
    <property type="evidence" value="ECO:0007669"/>
    <property type="project" value="UniProtKB-KW"/>
</dbReference>
<keyword evidence="10 13" id="KW-0067">ATP-binding</keyword>
<feature type="binding site" evidence="13 14">
    <location>
        <position position="58"/>
    </location>
    <ligand>
        <name>ATP</name>
        <dbReference type="ChEBI" id="CHEBI:30616"/>
    </ligand>
</feature>
<evidence type="ECO:0000256" key="13">
    <source>
        <dbReference type="HAMAP-Rule" id="MF_00451"/>
    </source>
</evidence>
<keyword evidence="5 13" id="KW-0597">Phosphoprotein</keyword>
<dbReference type="AlphaFoldDB" id="A0A5C1AAX0"/>
<dbReference type="PROSITE" id="PS00469">
    <property type="entry name" value="NDPK"/>
    <property type="match status" value="1"/>
</dbReference>
<dbReference type="GO" id="GO:0004550">
    <property type="term" value="F:nucleoside diphosphate kinase activity"/>
    <property type="evidence" value="ECO:0007669"/>
    <property type="project" value="UniProtKB-UniRule"/>
</dbReference>
<evidence type="ECO:0000256" key="9">
    <source>
        <dbReference type="ARBA" id="ARBA00022777"/>
    </source>
</evidence>
<dbReference type="GO" id="GO:0005737">
    <property type="term" value="C:cytoplasm"/>
    <property type="evidence" value="ECO:0007669"/>
    <property type="project" value="UniProtKB-SubCell"/>
</dbReference>
<evidence type="ECO:0000313" key="18">
    <source>
        <dbReference type="EMBL" id="QEL14188.1"/>
    </source>
</evidence>
<dbReference type="PANTHER" id="PTHR11349">
    <property type="entry name" value="NUCLEOSIDE DIPHOSPHATE KINASE"/>
    <property type="match status" value="1"/>
</dbReference>
<comment type="subunit">
    <text evidence="13">Homotetramer.</text>
</comment>
<keyword evidence="13" id="KW-0963">Cytoplasm</keyword>
<dbReference type="EMBL" id="CP042425">
    <property type="protein sequence ID" value="QEL14188.1"/>
    <property type="molecule type" value="Genomic_DNA"/>
</dbReference>
<keyword evidence="9 13" id="KW-0418">Kinase</keyword>
<comment type="function">
    <text evidence="13">Major role in the synthesis of nucleoside triphosphates other than ATP. The ATP gamma phosphate is transferred to the NDP beta phosphate via a ping-pong mechanism, using a phosphorylated active-site intermediate.</text>
</comment>
<comment type="catalytic activity">
    <reaction evidence="13 16">
        <text>a 2'-deoxyribonucleoside 5'-diphosphate + ATP = a 2'-deoxyribonucleoside 5'-triphosphate + ADP</text>
        <dbReference type="Rhea" id="RHEA:44640"/>
        <dbReference type="ChEBI" id="CHEBI:30616"/>
        <dbReference type="ChEBI" id="CHEBI:61560"/>
        <dbReference type="ChEBI" id="CHEBI:73316"/>
        <dbReference type="ChEBI" id="CHEBI:456216"/>
        <dbReference type="EC" id="2.7.4.6"/>
    </reaction>
</comment>
<comment type="subcellular location">
    <subcellularLocation>
        <location evidence="13">Cytoplasm</location>
    </subcellularLocation>
</comment>
<organism evidence="18 19">
    <name type="scientific">Limnoglobus roseus</name>
    <dbReference type="NCBI Taxonomy" id="2598579"/>
    <lineage>
        <taxon>Bacteria</taxon>
        <taxon>Pseudomonadati</taxon>
        <taxon>Planctomycetota</taxon>
        <taxon>Planctomycetia</taxon>
        <taxon>Gemmatales</taxon>
        <taxon>Gemmataceae</taxon>
        <taxon>Limnoglobus</taxon>
    </lineage>
</organism>
<keyword evidence="7 13" id="KW-0479">Metal-binding</keyword>
<dbReference type="EC" id="2.7.4.6" evidence="3 13"/>
<dbReference type="InterPro" id="IPR036850">
    <property type="entry name" value="NDK-like_dom_sf"/>
</dbReference>
<evidence type="ECO:0000256" key="12">
    <source>
        <dbReference type="ARBA" id="ARBA00023080"/>
    </source>
</evidence>
<dbReference type="InterPro" id="IPR001564">
    <property type="entry name" value="Nucleoside_diP_kinase"/>
</dbReference>
<dbReference type="HAMAP" id="MF_00451">
    <property type="entry name" value="NDP_kinase"/>
    <property type="match status" value="1"/>
</dbReference>
<dbReference type="Gene3D" id="3.30.70.141">
    <property type="entry name" value="Nucleoside diphosphate kinase-like domain"/>
    <property type="match status" value="1"/>
</dbReference>
<evidence type="ECO:0000256" key="5">
    <source>
        <dbReference type="ARBA" id="ARBA00022553"/>
    </source>
</evidence>
<dbReference type="NCBIfam" id="NF001908">
    <property type="entry name" value="PRK00668.1"/>
    <property type="match status" value="1"/>
</dbReference>
<dbReference type="GO" id="GO:0005524">
    <property type="term" value="F:ATP binding"/>
    <property type="evidence" value="ECO:0007669"/>
    <property type="project" value="UniProtKB-UniRule"/>
</dbReference>
<dbReference type="CDD" id="cd04413">
    <property type="entry name" value="NDPk_I"/>
    <property type="match status" value="1"/>
</dbReference>
<feature type="active site" description="Pros-phosphohistidine intermediate" evidence="13 14">
    <location>
        <position position="116"/>
    </location>
</feature>
<evidence type="ECO:0000313" key="19">
    <source>
        <dbReference type="Proteomes" id="UP000324974"/>
    </source>
</evidence>
<evidence type="ECO:0000256" key="16">
    <source>
        <dbReference type="RuleBase" id="RU004013"/>
    </source>
</evidence>
<evidence type="ECO:0000259" key="17">
    <source>
        <dbReference type="SMART" id="SM00562"/>
    </source>
</evidence>
<keyword evidence="6 13" id="KW-0808">Transferase</keyword>
<feature type="binding site" evidence="13 14">
    <location>
        <position position="113"/>
    </location>
    <ligand>
        <name>ATP</name>
        <dbReference type="ChEBI" id="CHEBI:30616"/>
    </ligand>
</feature>
<keyword evidence="11 13" id="KW-0460">Magnesium</keyword>
<evidence type="ECO:0000256" key="7">
    <source>
        <dbReference type="ARBA" id="ARBA00022723"/>
    </source>
</evidence>
<evidence type="ECO:0000256" key="14">
    <source>
        <dbReference type="PROSITE-ProRule" id="PRU00706"/>
    </source>
</evidence>
<dbReference type="PRINTS" id="PR01243">
    <property type="entry name" value="NUCDPKINASE"/>
</dbReference>
<evidence type="ECO:0000256" key="11">
    <source>
        <dbReference type="ARBA" id="ARBA00022842"/>
    </source>
</evidence>
<reference evidence="19" key="1">
    <citation type="submission" date="2019-08" db="EMBL/GenBank/DDBJ databases">
        <title>Limnoglobus roseus gen. nov., sp. nov., a novel freshwater planctomycete with a giant genome from the family Gemmataceae.</title>
        <authorList>
            <person name="Kulichevskaya I.S."/>
            <person name="Naumoff D.G."/>
            <person name="Miroshnikov K."/>
            <person name="Ivanova A."/>
            <person name="Philippov D.A."/>
            <person name="Hakobyan A."/>
            <person name="Rijpstra I.C."/>
            <person name="Sinninghe Damste J.S."/>
            <person name="Liesack W."/>
            <person name="Dedysh S.N."/>
        </authorList>
    </citation>
    <scope>NUCLEOTIDE SEQUENCE [LARGE SCALE GENOMIC DNA]</scope>
    <source>
        <strain evidence="19">PX52</strain>
    </source>
</reference>
<keyword evidence="19" id="KW-1185">Reference proteome</keyword>
<feature type="binding site" evidence="13 14">
    <location>
        <position position="86"/>
    </location>
    <ligand>
        <name>ATP</name>
        <dbReference type="ChEBI" id="CHEBI:30616"/>
    </ligand>
</feature>